<dbReference type="GO" id="GO:0005524">
    <property type="term" value="F:ATP binding"/>
    <property type="evidence" value="ECO:0007669"/>
    <property type="project" value="UniProtKB-KW"/>
</dbReference>
<sequence>METEPEGTAKEYIFLVDNQNIAMNIIASSYQALYIGQEDNQYYFNVDSFIEEMSEIQFCGSCQSSYHYVAACTTKWMNDRILEFCKEAGLDAKVGWQLFKEKEYLGKLDNQPELGKALEQFILRFERDPKEEPDLSRFHKFDAKGNVKGVRDMEIVDYLVENVQFFVMGVTPYYYDHGVYREDYEGVRLKYRIQKLIYRDQIQSNVIKRVYNLLIAQPKVHRESYELNKQPVHWINFKNGYYDPITGEMMEHNPDYLTINQIPFTYHPEDQEQILKGGENIRRYLETSIPNKEEQRMFWEYFGYCMTQDTQFQKFLTLKGNGGTGKSVAVSLIQHVIGTENTSSISLQDLNKRFYATGLYGKLLNACADIPCKAMEATDVLKKAVGEDTLIYEKKGQDAIHFHSYAKLLFSTNEMPQNLEDKSDAFYRRLLILDMNQVVKNGEKDLHLKEKVQAESDYAIHMAMIALKGLYQRGHFTESERSKSCVREIQRASDSICAFTDEMLVREQGKRLKRSEVFNMYEEYCKENGRQGHGKSNFFKNMADKGFLLKQYNGEFYYQDIAVREEEFHTVKPEERIPFDEGEKDYKQMELNVRQEVKGI</sequence>
<dbReference type="InterPro" id="IPR027417">
    <property type="entry name" value="P-loop_NTPase"/>
</dbReference>
<dbReference type="InterPro" id="IPR014015">
    <property type="entry name" value="Helicase_SF3_DNA-vir"/>
</dbReference>
<evidence type="ECO:0000259" key="5">
    <source>
        <dbReference type="PROSITE" id="PS51206"/>
    </source>
</evidence>
<evidence type="ECO:0000313" key="6">
    <source>
        <dbReference type="EMBL" id="RGZ19818.1"/>
    </source>
</evidence>
<reference evidence="6 7" key="1">
    <citation type="submission" date="2018-08" db="EMBL/GenBank/DDBJ databases">
        <title>A genome reference for cultivated species of the human gut microbiota.</title>
        <authorList>
            <person name="Zou Y."/>
            <person name="Xue W."/>
            <person name="Luo G."/>
        </authorList>
    </citation>
    <scope>NUCLEOTIDE SEQUENCE [LARGE SCALE GENOMIC DNA]</scope>
    <source>
        <strain evidence="6 7">AM54-25XD</strain>
    </source>
</reference>
<feature type="domain" description="SF3 helicase" evidence="5">
    <location>
        <begin position="293"/>
        <end position="448"/>
    </location>
</feature>
<dbReference type="SUPFAM" id="SSF52540">
    <property type="entry name" value="P-loop containing nucleoside triphosphate hydrolases"/>
    <property type="match status" value="1"/>
</dbReference>
<evidence type="ECO:0000256" key="4">
    <source>
        <dbReference type="ARBA" id="ARBA00022840"/>
    </source>
</evidence>
<dbReference type="Proteomes" id="UP000285209">
    <property type="component" value="Unassembled WGS sequence"/>
</dbReference>
<keyword evidence="3" id="KW-0347">Helicase</keyword>
<protein>
    <submittedName>
        <fullName evidence="6">DNA primase</fullName>
    </submittedName>
</protein>
<dbReference type="GO" id="GO:0004386">
    <property type="term" value="F:helicase activity"/>
    <property type="evidence" value="ECO:0007669"/>
    <property type="project" value="UniProtKB-KW"/>
</dbReference>
<dbReference type="GO" id="GO:0016787">
    <property type="term" value="F:hydrolase activity"/>
    <property type="evidence" value="ECO:0007669"/>
    <property type="project" value="UniProtKB-KW"/>
</dbReference>
<dbReference type="PROSITE" id="PS51206">
    <property type="entry name" value="SF3_HELICASE_1"/>
    <property type="match status" value="1"/>
</dbReference>
<accession>A0A413MEI7</accession>
<evidence type="ECO:0000256" key="1">
    <source>
        <dbReference type="ARBA" id="ARBA00022741"/>
    </source>
</evidence>
<dbReference type="InterPro" id="IPR004968">
    <property type="entry name" value="DNA_primase/NTPase_C"/>
</dbReference>
<evidence type="ECO:0000313" key="7">
    <source>
        <dbReference type="Proteomes" id="UP000285209"/>
    </source>
</evidence>
<comment type="caution">
    <text evidence="6">The sequence shown here is derived from an EMBL/GenBank/DDBJ whole genome shotgun (WGS) entry which is preliminary data.</text>
</comment>
<dbReference type="Pfam" id="PF03288">
    <property type="entry name" value="Pox_D5"/>
    <property type="match status" value="1"/>
</dbReference>
<dbReference type="AlphaFoldDB" id="A0A413MEI7"/>
<dbReference type="SMART" id="SM00885">
    <property type="entry name" value="D5_N"/>
    <property type="match status" value="1"/>
</dbReference>
<keyword evidence="4" id="KW-0067">ATP-binding</keyword>
<keyword evidence="2" id="KW-0378">Hydrolase</keyword>
<dbReference type="PANTHER" id="PTHR35372:SF2">
    <property type="entry name" value="SF3 HELICASE DOMAIN-CONTAINING PROTEIN"/>
    <property type="match status" value="1"/>
</dbReference>
<dbReference type="PANTHER" id="PTHR35372">
    <property type="entry name" value="ATP BINDING PROTEIN-RELATED"/>
    <property type="match status" value="1"/>
</dbReference>
<dbReference type="NCBIfam" id="TIGR01613">
    <property type="entry name" value="primase_Cterm"/>
    <property type="match status" value="1"/>
</dbReference>
<proteinExistence type="predicted"/>
<dbReference type="InterPro" id="IPR014818">
    <property type="entry name" value="Phage/plasmid_primase_P4_C"/>
</dbReference>
<dbReference type="Pfam" id="PF08706">
    <property type="entry name" value="D5_N"/>
    <property type="match status" value="1"/>
</dbReference>
<dbReference type="InterPro" id="IPR045455">
    <property type="entry name" value="NrS-1_pol-like_helicase"/>
</dbReference>
<dbReference type="InterPro" id="IPR006500">
    <property type="entry name" value="Helicase_put_C_phage/plasmid"/>
</dbReference>
<dbReference type="EMBL" id="QSDV01000002">
    <property type="protein sequence ID" value="RGZ19818.1"/>
    <property type="molecule type" value="Genomic_DNA"/>
</dbReference>
<dbReference type="Gene3D" id="3.40.50.300">
    <property type="entry name" value="P-loop containing nucleotide triphosphate hydrolases"/>
    <property type="match status" value="1"/>
</dbReference>
<keyword evidence="1" id="KW-0547">Nucleotide-binding</keyword>
<name>A0A413MEI7_9FIRM</name>
<organism evidence="6 7">
    <name type="scientific">Agathobacter rectalis</name>
    <dbReference type="NCBI Taxonomy" id="39491"/>
    <lineage>
        <taxon>Bacteria</taxon>
        <taxon>Bacillati</taxon>
        <taxon>Bacillota</taxon>
        <taxon>Clostridia</taxon>
        <taxon>Lachnospirales</taxon>
        <taxon>Lachnospiraceae</taxon>
        <taxon>Agathobacter</taxon>
    </lineage>
</organism>
<evidence type="ECO:0000256" key="3">
    <source>
        <dbReference type="ARBA" id="ARBA00022806"/>
    </source>
</evidence>
<gene>
    <name evidence="6" type="ORF">DXA03_03265</name>
</gene>
<evidence type="ECO:0000256" key="2">
    <source>
        <dbReference type="ARBA" id="ARBA00022801"/>
    </source>
</evidence>
<dbReference type="InterPro" id="IPR051620">
    <property type="entry name" value="ORF904-like_C"/>
</dbReference>
<dbReference type="Pfam" id="PF19263">
    <property type="entry name" value="DUF5906"/>
    <property type="match status" value="1"/>
</dbReference>